<dbReference type="GO" id="GO:0016491">
    <property type="term" value="F:oxidoreductase activity"/>
    <property type="evidence" value="ECO:0007669"/>
    <property type="project" value="UniProtKB-KW"/>
</dbReference>
<dbReference type="PANTHER" id="PTHR11709">
    <property type="entry name" value="MULTI-COPPER OXIDASE"/>
    <property type="match status" value="1"/>
</dbReference>
<evidence type="ECO:0000259" key="4">
    <source>
        <dbReference type="Pfam" id="PF07732"/>
    </source>
</evidence>
<keyword evidence="1" id="KW-0479">Metal-binding</keyword>
<dbReference type="Gene3D" id="2.60.40.420">
    <property type="entry name" value="Cupredoxins - blue copper proteins"/>
    <property type="match status" value="3"/>
</dbReference>
<dbReference type="GeneID" id="45960391"/>
<dbReference type="CDD" id="cd13853">
    <property type="entry name" value="CuRO_1_Tth-MCO_like"/>
    <property type="match status" value="1"/>
</dbReference>
<name>A0A1C3Y9R7_9HYPH</name>
<keyword evidence="5" id="KW-0946">Virion</keyword>
<evidence type="ECO:0000256" key="1">
    <source>
        <dbReference type="ARBA" id="ARBA00022723"/>
    </source>
</evidence>
<proteinExistence type="predicted"/>
<keyword evidence="5" id="KW-0167">Capsid protein</keyword>
<dbReference type="GO" id="GO:0051301">
    <property type="term" value="P:cell division"/>
    <property type="evidence" value="ECO:0007669"/>
    <property type="project" value="UniProtKB-KW"/>
</dbReference>
<dbReference type="PANTHER" id="PTHR11709:SF518">
    <property type="entry name" value="MULTICOPPER OXIDASE"/>
    <property type="match status" value="1"/>
</dbReference>
<organism evidence="5 6">
    <name type="scientific">Rhizobium aethiopicum</name>
    <dbReference type="NCBI Taxonomy" id="1138170"/>
    <lineage>
        <taxon>Bacteria</taxon>
        <taxon>Pseudomonadati</taxon>
        <taxon>Pseudomonadota</taxon>
        <taxon>Alphaproteobacteria</taxon>
        <taxon>Hyphomicrobiales</taxon>
        <taxon>Rhizobiaceae</taxon>
        <taxon>Rhizobium/Agrobacterium group</taxon>
        <taxon>Rhizobium</taxon>
    </lineage>
</organism>
<gene>
    <name evidence="5" type="ORF">GA0061105_11666</name>
</gene>
<dbReference type="Proteomes" id="UP000198723">
    <property type="component" value="Unassembled WGS sequence"/>
</dbReference>
<dbReference type="AlphaFoldDB" id="A0A1C3Y9R7"/>
<keyword evidence="2" id="KW-0560">Oxidoreductase</keyword>
<dbReference type="PROSITE" id="PS00079">
    <property type="entry name" value="MULTICOPPER_OXIDASE1"/>
    <property type="match status" value="1"/>
</dbReference>
<dbReference type="EMBL" id="FMAJ01000016">
    <property type="protein sequence ID" value="SCB61262.1"/>
    <property type="molecule type" value="Genomic_DNA"/>
</dbReference>
<dbReference type="InterPro" id="IPR002355">
    <property type="entry name" value="Cu_oxidase_Cu_BS"/>
</dbReference>
<keyword evidence="5" id="KW-0131">Cell cycle</keyword>
<dbReference type="PROSITE" id="PS00080">
    <property type="entry name" value="MULTICOPPER_OXIDASE2"/>
    <property type="match status" value="1"/>
</dbReference>
<dbReference type="STRING" id="1138170.GA0061105_11666"/>
<dbReference type="InterPro" id="IPR033138">
    <property type="entry name" value="Cu_oxidase_CS"/>
</dbReference>
<dbReference type="Pfam" id="PF07732">
    <property type="entry name" value="Cu-oxidase_3"/>
    <property type="match status" value="1"/>
</dbReference>
<dbReference type="InterPro" id="IPR008972">
    <property type="entry name" value="Cupredoxin"/>
</dbReference>
<keyword evidence="5" id="KW-0132">Cell division</keyword>
<evidence type="ECO:0000259" key="3">
    <source>
        <dbReference type="Pfam" id="PF07731"/>
    </source>
</evidence>
<dbReference type="Pfam" id="PF07731">
    <property type="entry name" value="Cu-oxidase_2"/>
    <property type="match status" value="1"/>
</dbReference>
<dbReference type="SUPFAM" id="SSF49503">
    <property type="entry name" value="Cupredoxins"/>
    <property type="match status" value="3"/>
</dbReference>
<dbReference type="InterPro" id="IPR011706">
    <property type="entry name" value="Cu-oxidase_C"/>
</dbReference>
<feature type="domain" description="Plastocyanin-like" evidence="3">
    <location>
        <begin position="493"/>
        <end position="633"/>
    </location>
</feature>
<evidence type="ECO:0000256" key="2">
    <source>
        <dbReference type="ARBA" id="ARBA00023002"/>
    </source>
</evidence>
<evidence type="ECO:0000313" key="6">
    <source>
        <dbReference type="Proteomes" id="UP000198723"/>
    </source>
</evidence>
<accession>A0A1C3Y9R7</accession>
<sequence length="649" mass="70587">MSVSDKIAIFGMASVFSVTHALFAVAQEARAVTNPLAYMLQPITKSQGMLKTFEQSRETFPGEVLLDMNATYLDRQIYNPATARYDHVKLRGYQDARQTGLSGADTPLVGPTIDLRPGQTVRVTLHNLFPQDSTCGIGGGSANTPHCFNGTNLHSHGLWVNPSGNGDNVLISIRPGVSFQYEYNIAVEHPAGTFWYHPHLHGSTALQVSSGMSGALIIRGDRMPTPTETGDIDRLLKQPGGSDIAERVLVLQQIQYACTDNNGDITYDCQPGQVGGIESYDQFGPGSWPASGRFTSVNGQVLGQLASAEAGSVERWRMIHAGVRDTINFEIRRKTGTTAFRTLAAADTDRWIDQNCGKDTIPYGVVAQDGLTMAQVQMRQQAILQPGYRVDALVVLPGAGDYCIIDGAAPAAASVNQEAPSRRLLGIVTAVGGHAVNGEIGTYLQDWLISAAERTMSQNVAGKVIDDLKNEMSLSSFIPHPDIDAGEVTGEQQLVFNIDVKQPGATFFEVDGKPYDPNRIDRTLPLSGVDEWTLRSDFVSHPFHIHVNPFQIIKIVDAAGNDVSALGADDDGDPQYPGLKNVWKDTLWIKNPGTDPSARYTITVRTHYQRYIGEFVLHCHILDHEDQGMMQNIRITLPDGQGGTVSGHH</sequence>
<dbReference type="GO" id="GO:0005507">
    <property type="term" value="F:copper ion binding"/>
    <property type="evidence" value="ECO:0007669"/>
    <property type="project" value="InterPro"/>
</dbReference>
<dbReference type="CDD" id="cd13900">
    <property type="entry name" value="CuRO_3_Tth-MCO_like"/>
    <property type="match status" value="1"/>
</dbReference>
<evidence type="ECO:0000313" key="5">
    <source>
        <dbReference type="EMBL" id="SCB61262.1"/>
    </source>
</evidence>
<feature type="domain" description="Plastocyanin-like" evidence="4">
    <location>
        <begin position="149"/>
        <end position="221"/>
    </location>
</feature>
<dbReference type="InterPro" id="IPR045087">
    <property type="entry name" value="Cu-oxidase_fam"/>
</dbReference>
<dbReference type="RefSeq" id="WP_016737399.1">
    <property type="nucleotide sequence ID" value="NZ_FMAJ01000016.1"/>
</dbReference>
<dbReference type="InterPro" id="IPR011707">
    <property type="entry name" value="Cu-oxidase-like_N"/>
</dbReference>
<protein>
    <submittedName>
        <fullName evidence="5">Multicopper oxidase with three cupredoxin domains (Includes cell division protein FtsP and spore coat protein CotA)</fullName>
    </submittedName>
</protein>
<reference evidence="5 6" key="1">
    <citation type="submission" date="2016-08" db="EMBL/GenBank/DDBJ databases">
        <authorList>
            <person name="Seilhamer J.J."/>
        </authorList>
    </citation>
    <scope>NUCLEOTIDE SEQUENCE [LARGE SCALE GENOMIC DNA]</scope>
    <source>
        <strain evidence="5 6">HBR26</strain>
    </source>
</reference>